<comment type="caution">
    <text evidence="2">The sequence shown here is derived from an EMBL/GenBank/DDBJ whole genome shotgun (WGS) entry which is preliminary data.</text>
</comment>
<accession>X1H9T8</accession>
<feature type="coiled-coil region" evidence="1">
    <location>
        <begin position="23"/>
        <end position="54"/>
    </location>
</feature>
<gene>
    <name evidence="2" type="ORF">S03H2_52465</name>
</gene>
<dbReference type="EMBL" id="BARU01033326">
    <property type="protein sequence ID" value="GAH66157.1"/>
    <property type="molecule type" value="Genomic_DNA"/>
</dbReference>
<protein>
    <submittedName>
        <fullName evidence="2">Uncharacterized protein</fullName>
    </submittedName>
</protein>
<sequence length="57" mass="6809">MSKKKKDRVSELYVEVDECTLNIRKENERHAAAMKKLQEKRDETLKEYKQIKKKGGK</sequence>
<dbReference type="AlphaFoldDB" id="X1H9T8"/>
<proteinExistence type="predicted"/>
<evidence type="ECO:0000256" key="1">
    <source>
        <dbReference type="SAM" id="Coils"/>
    </source>
</evidence>
<evidence type="ECO:0000313" key="2">
    <source>
        <dbReference type="EMBL" id="GAH66157.1"/>
    </source>
</evidence>
<keyword evidence="1" id="KW-0175">Coiled coil</keyword>
<reference evidence="2" key="1">
    <citation type="journal article" date="2014" name="Front. Microbiol.">
        <title>High frequency of phylogenetically diverse reductive dehalogenase-homologous genes in deep subseafloor sedimentary metagenomes.</title>
        <authorList>
            <person name="Kawai M."/>
            <person name="Futagami T."/>
            <person name="Toyoda A."/>
            <person name="Takaki Y."/>
            <person name="Nishi S."/>
            <person name="Hori S."/>
            <person name="Arai W."/>
            <person name="Tsubouchi T."/>
            <person name="Morono Y."/>
            <person name="Uchiyama I."/>
            <person name="Ito T."/>
            <person name="Fujiyama A."/>
            <person name="Inagaki F."/>
            <person name="Takami H."/>
        </authorList>
    </citation>
    <scope>NUCLEOTIDE SEQUENCE</scope>
    <source>
        <strain evidence="2">Expedition CK06-06</strain>
    </source>
</reference>
<organism evidence="2">
    <name type="scientific">marine sediment metagenome</name>
    <dbReference type="NCBI Taxonomy" id="412755"/>
    <lineage>
        <taxon>unclassified sequences</taxon>
        <taxon>metagenomes</taxon>
        <taxon>ecological metagenomes</taxon>
    </lineage>
</organism>
<name>X1H9T8_9ZZZZ</name>